<dbReference type="RefSeq" id="WP_090739883.1">
    <property type="nucleotide sequence ID" value="NZ_FMVT01000001.1"/>
</dbReference>
<evidence type="ECO:0000313" key="1">
    <source>
        <dbReference type="EMBL" id="SCX99306.1"/>
    </source>
</evidence>
<dbReference type="OrthoDB" id="7762993at2"/>
<sequence>MAERGPAADGPGGARRLILHLGVQKTGTTSLQRFLEGNAAGLADILIVRTPRDAAVMRPLGRACIAYSLGPEKDLAVRLRVAFEDVLDALPAGPQTVLVSHENMAGAMPGNGGETRLFPALPRIVRLLDEVARERGFAAEFAFYTRRMTMWKPSVWAQAIRTDGYCGTRAEFDQATAALPGWGDLERRLGDVVGPGRLHRLRLEDETDPHRPGRQLLALAGVPAERQAALAPIAAPAMERLSEASTEFLRRLNKLSLAPPAQQKVVDLVSRAQDLFAADGPPKGTL</sequence>
<name>A0A1G5CAD5_9RHOB</name>
<organism evidence="1 2">
    <name type="scientific">Paracoccus tibetensis</name>
    <dbReference type="NCBI Taxonomy" id="336292"/>
    <lineage>
        <taxon>Bacteria</taxon>
        <taxon>Pseudomonadati</taxon>
        <taxon>Pseudomonadota</taxon>
        <taxon>Alphaproteobacteria</taxon>
        <taxon>Rhodobacterales</taxon>
        <taxon>Paracoccaceae</taxon>
        <taxon>Paracoccus</taxon>
    </lineage>
</organism>
<proteinExistence type="predicted"/>
<dbReference type="Proteomes" id="UP000199502">
    <property type="component" value="Unassembled WGS sequence"/>
</dbReference>
<evidence type="ECO:0000313" key="2">
    <source>
        <dbReference type="Proteomes" id="UP000199502"/>
    </source>
</evidence>
<protein>
    <recommendedName>
        <fullName evidence="3">Sulfotransferase family protein</fullName>
    </recommendedName>
</protein>
<gene>
    <name evidence="1" type="ORF">SAMN05660710_00477</name>
</gene>
<dbReference type="AlphaFoldDB" id="A0A1G5CAD5"/>
<dbReference type="STRING" id="336292.SAMN05660710_00477"/>
<dbReference type="SUPFAM" id="SSF52540">
    <property type="entry name" value="P-loop containing nucleoside triphosphate hydrolases"/>
    <property type="match status" value="1"/>
</dbReference>
<reference evidence="1 2" key="1">
    <citation type="submission" date="2016-10" db="EMBL/GenBank/DDBJ databases">
        <authorList>
            <person name="de Groot N.N."/>
        </authorList>
    </citation>
    <scope>NUCLEOTIDE SEQUENCE [LARGE SCALE GENOMIC DNA]</scope>
    <source>
        <strain evidence="1 2">CGMCC 1.8925</strain>
    </source>
</reference>
<dbReference type="EMBL" id="FMVT01000001">
    <property type="protein sequence ID" value="SCX99306.1"/>
    <property type="molecule type" value="Genomic_DNA"/>
</dbReference>
<dbReference type="InterPro" id="IPR027417">
    <property type="entry name" value="P-loop_NTPase"/>
</dbReference>
<keyword evidence="2" id="KW-1185">Reference proteome</keyword>
<evidence type="ECO:0008006" key="3">
    <source>
        <dbReference type="Google" id="ProtNLM"/>
    </source>
</evidence>
<accession>A0A1G5CAD5</accession>